<keyword evidence="2" id="KW-1185">Reference proteome</keyword>
<name>A0A3S5AWC1_9PLAT</name>
<organism evidence="1 2">
    <name type="scientific">Protopolystoma xenopodis</name>
    <dbReference type="NCBI Taxonomy" id="117903"/>
    <lineage>
        <taxon>Eukaryota</taxon>
        <taxon>Metazoa</taxon>
        <taxon>Spiralia</taxon>
        <taxon>Lophotrochozoa</taxon>
        <taxon>Platyhelminthes</taxon>
        <taxon>Monogenea</taxon>
        <taxon>Polyopisthocotylea</taxon>
        <taxon>Polystomatidea</taxon>
        <taxon>Polystomatidae</taxon>
        <taxon>Protopolystoma</taxon>
    </lineage>
</organism>
<dbReference type="AlphaFoldDB" id="A0A3S5AWC1"/>
<evidence type="ECO:0008006" key="3">
    <source>
        <dbReference type="Google" id="ProtNLM"/>
    </source>
</evidence>
<dbReference type="Proteomes" id="UP000784294">
    <property type="component" value="Unassembled WGS sequence"/>
</dbReference>
<dbReference type="InterPro" id="IPR027417">
    <property type="entry name" value="P-loop_NTPase"/>
</dbReference>
<dbReference type="OrthoDB" id="439792at2759"/>
<gene>
    <name evidence="1" type="ORF">PXEA_LOCUS20401</name>
</gene>
<accession>A0A3S5AWC1</accession>
<reference evidence="1" key="1">
    <citation type="submission" date="2018-11" db="EMBL/GenBank/DDBJ databases">
        <authorList>
            <consortium name="Pathogen Informatics"/>
        </authorList>
    </citation>
    <scope>NUCLEOTIDE SEQUENCE</scope>
</reference>
<proteinExistence type="predicted"/>
<dbReference type="EMBL" id="CAAALY010083940">
    <property type="protein sequence ID" value="VEL26961.1"/>
    <property type="molecule type" value="Genomic_DNA"/>
</dbReference>
<evidence type="ECO:0000313" key="2">
    <source>
        <dbReference type="Proteomes" id="UP000784294"/>
    </source>
</evidence>
<comment type="caution">
    <text evidence="1">The sequence shown here is derived from an EMBL/GenBank/DDBJ whole genome shotgun (WGS) entry which is preliminary data.</text>
</comment>
<evidence type="ECO:0000313" key="1">
    <source>
        <dbReference type="EMBL" id="VEL26961.1"/>
    </source>
</evidence>
<sequence>MISSAYFPTGQPPPLRIVVIGPKGAGKTMQFRQLAMQLGLLHIIYDKLLEDVVLPKAGRRLGREYEDTLPVPDIVLP</sequence>
<dbReference type="Gene3D" id="3.40.50.300">
    <property type="entry name" value="P-loop containing nucleotide triphosphate hydrolases"/>
    <property type="match status" value="1"/>
</dbReference>
<protein>
    <recommendedName>
        <fullName evidence="3">Adenylate kinase active site lid domain-containing protein</fullName>
    </recommendedName>
</protein>
<dbReference type="SUPFAM" id="SSF52540">
    <property type="entry name" value="P-loop containing nucleoside triphosphate hydrolases"/>
    <property type="match status" value="1"/>
</dbReference>